<keyword evidence="3" id="KW-1185">Reference proteome</keyword>
<evidence type="ECO:0000313" key="3">
    <source>
        <dbReference type="Proteomes" id="UP000694480"/>
    </source>
</evidence>
<dbReference type="AlphaFoldDB" id="A0A930YV77"/>
<organism evidence="2 3">
    <name type="scientific">Planobacterium oryzisoli</name>
    <dbReference type="NCBI Taxonomy" id="2771435"/>
    <lineage>
        <taxon>Bacteria</taxon>
        <taxon>Pseudomonadati</taxon>
        <taxon>Bacteroidota</taxon>
        <taxon>Flavobacteriia</taxon>
        <taxon>Flavobacteriales</taxon>
        <taxon>Weeksellaceae</taxon>
        <taxon>Chryseobacterium group</taxon>
        <taxon>Chryseobacterium</taxon>
    </lineage>
</organism>
<dbReference type="Proteomes" id="UP000694480">
    <property type="component" value="Unassembled WGS sequence"/>
</dbReference>
<comment type="caution">
    <text evidence="2">The sequence shown here is derived from an EMBL/GenBank/DDBJ whole genome shotgun (WGS) entry which is preliminary data.</text>
</comment>
<name>A0A930YV77_9FLAO</name>
<proteinExistence type="predicted"/>
<reference evidence="2" key="1">
    <citation type="submission" date="2020-11" db="EMBL/GenBank/DDBJ databases">
        <title>Genome seq and assembly of Planobacterium sp.</title>
        <authorList>
            <person name="Chhetri G."/>
        </authorList>
    </citation>
    <scope>NUCLEOTIDE SEQUENCE</scope>
    <source>
        <strain evidence="2">GCR5</strain>
    </source>
</reference>
<evidence type="ECO:0000313" key="2">
    <source>
        <dbReference type="EMBL" id="MBF5026982.1"/>
    </source>
</evidence>
<dbReference type="Pfam" id="PF23870">
    <property type="entry name" value="DUF7225"/>
    <property type="match status" value="1"/>
</dbReference>
<dbReference type="RefSeq" id="WP_194738910.1">
    <property type="nucleotide sequence ID" value="NZ_JADKYY010000004.1"/>
</dbReference>
<dbReference type="InterPro" id="IPR055649">
    <property type="entry name" value="DUF7225"/>
</dbReference>
<protein>
    <recommendedName>
        <fullName evidence="1">DUF7225 domain-containing protein</fullName>
    </recommendedName>
</protein>
<dbReference type="EMBL" id="JADKYY010000004">
    <property type="protein sequence ID" value="MBF5026982.1"/>
    <property type="molecule type" value="Genomic_DNA"/>
</dbReference>
<gene>
    <name evidence="2" type="ORF">IC612_04115</name>
</gene>
<feature type="domain" description="DUF7225" evidence="1">
    <location>
        <begin position="40"/>
        <end position="98"/>
    </location>
</feature>
<accession>A0A930YV77</accession>
<sequence>MNTELQNLLGHCLTRGHTYSYGELSRLLQSLPQFPKDPGSYCYNLWQKTMLQEPEPFFAWKGDSSFIYLGPGYPYHGPLYEKREEKTYIIGYYNRGDLSLLTPHHPNFNSWKGFTESLRYGREVARENYRVVLLCLSTHQRLPIELSLEETRPLEDSSRVCPIGSALGKLLYLQPEGRAFEWEGGLYRIEHIQSLPRTKTALSQAVG</sequence>
<evidence type="ECO:0000259" key="1">
    <source>
        <dbReference type="Pfam" id="PF23870"/>
    </source>
</evidence>